<evidence type="ECO:0000256" key="5">
    <source>
        <dbReference type="ARBA" id="ARBA00022722"/>
    </source>
</evidence>
<evidence type="ECO:0000256" key="11">
    <source>
        <dbReference type="ARBA" id="ARBA00023204"/>
    </source>
</evidence>
<keyword evidence="8" id="KW-0227">DNA damage</keyword>
<evidence type="ECO:0000256" key="9">
    <source>
        <dbReference type="ARBA" id="ARBA00022801"/>
    </source>
</evidence>
<comment type="subcellular location">
    <subcellularLocation>
        <location evidence="2">Nucleus</location>
    </subcellularLocation>
</comment>
<dbReference type="PRINTS" id="PR00066">
    <property type="entry name" value="XRODRMPGMNTG"/>
</dbReference>
<dbReference type="GO" id="GO:0017108">
    <property type="term" value="F:5'-flap endonuclease activity"/>
    <property type="evidence" value="ECO:0007669"/>
    <property type="project" value="UniProtKB-ARBA"/>
</dbReference>
<feature type="coiled-coil region" evidence="14">
    <location>
        <begin position="719"/>
        <end position="746"/>
    </location>
</feature>
<dbReference type="GO" id="GO:0000400">
    <property type="term" value="F:four-way junction DNA binding"/>
    <property type="evidence" value="ECO:0007669"/>
    <property type="project" value="UniProtKB-ARBA"/>
</dbReference>
<dbReference type="InterPro" id="IPR001044">
    <property type="entry name" value="XPG/Rad2_eukaryotes"/>
</dbReference>
<feature type="region of interest" description="Disordered" evidence="15">
    <location>
        <begin position="1005"/>
        <end position="1042"/>
    </location>
</feature>
<dbReference type="SMART" id="SM00484">
    <property type="entry name" value="XPGI"/>
    <property type="match status" value="1"/>
</dbReference>
<dbReference type="InterPro" id="IPR006084">
    <property type="entry name" value="XPG/Rad2"/>
</dbReference>
<evidence type="ECO:0000256" key="10">
    <source>
        <dbReference type="ARBA" id="ARBA00022842"/>
    </source>
</evidence>
<feature type="compositionally biased region" description="Basic and acidic residues" evidence="15">
    <location>
        <begin position="487"/>
        <end position="512"/>
    </location>
</feature>
<dbReference type="SMART" id="SM00279">
    <property type="entry name" value="HhH2"/>
    <property type="match status" value="1"/>
</dbReference>
<feature type="region of interest" description="Disordered" evidence="15">
    <location>
        <begin position="401"/>
        <end position="519"/>
    </location>
</feature>
<evidence type="ECO:0000256" key="1">
    <source>
        <dbReference type="ARBA" id="ARBA00001946"/>
    </source>
</evidence>
<evidence type="ECO:0000256" key="3">
    <source>
        <dbReference type="ARBA" id="ARBA00005283"/>
    </source>
</evidence>
<organism evidence="18 19">
    <name type="scientific">Melipona bicolor</name>
    <dbReference type="NCBI Taxonomy" id="60889"/>
    <lineage>
        <taxon>Eukaryota</taxon>
        <taxon>Metazoa</taxon>
        <taxon>Ecdysozoa</taxon>
        <taxon>Arthropoda</taxon>
        <taxon>Hexapoda</taxon>
        <taxon>Insecta</taxon>
        <taxon>Pterygota</taxon>
        <taxon>Neoptera</taxon>
        <taxon>Endopterygota</taxon>
        <taxon>Hymenoptera</taxon>
        <taxon>Apocrita</taxon>
        <taxon>Aculeata</taxon>
        <taxon>Apoidea</taxon>
        <taxon>Anthophila</taxon>
        <taxon>Apidae</taxon>
        <taxon>Melipona</taxon>
    </lineage>
</organism>
<dbReference type="PANTHER" id="PTHR16171">
    <property type="entry name" value="DNA REPAIR PROTEIN COMPLEMENTING XP-G CELLS-RELATED"/>
    <property type="match status" value="1"/>
</dbReference>
<evidence type="ECO:0000256" key="15">
    <source>
        <dbReference type="SAM" id="MobiDB-lite"/>
    </source>
</evidence>
<dbReference type="InterPro" id="IPR019974">
    <property type="entry name" value="XPG_CS"/>
</dbReference>
<dbReference type="InterPro" id="IPR006085">
    <property type="entry name" value="XPG_DNA_repair_N"/>
</dbReference>
<dbReference type="SMART" id="SM00485">
    <property type="entry name" value="XPGN"/>
    <property type="match status" value="1"/>
</dbReference>
<dbReference type="EMBL" id="JAHYIQ010000067">
    <property type="protein sequence ID" value="KAK1116637.1"/>
    <property type="molecule type" value="Genomic_DNA"/>
</dbReference>
<comment type="similarity">
    <text evidence="3">Belongs to the XPG/RAD2 endonuclease family. XPG subfamily.</text>
</comment>
<evidence type="ECO:0000259" key="16">
    <source>
        <dbReference type="SMART" id="SM00484"/>
    </source>
</evidence>
<evidence type="ECO:0008006" key="20">
    <source>
        <dbReference type="Google" id="ProtNLM"/>
    </source>
</evidence>
<dbReference type="PANTHER" id="PTHR16171:SF7">
    <property type="entry name" value="DNA REPAIR PROTEIN RAD2"/>
    <property type="match status" value="1"/>
</dbReference>
<protein>
    <recommendedName>
        <fullName evidence="20">DNA repair protein complementing XP-G cells</fullName>
    </recommendedName>
</protein>
<feature type="region of interest" description="Disordered" evidence="15">
    <location>
        <begin position="123"/>
        <end position="159"/>
    </location>
</feature>
<evidence type="ECO:0000256" key="8">
    <source>
        <dbReference type="ARBA" id="ARBA00022763"/>
    </source>
</evidence>
<evidence type="ECO:0000256" key="13">
    <source>
        <dbReference type="ARBA" id="ARBA00038112"/>
    </source>
</evidence>
<dbReference type="InterPro" id="IPR029060">
    <property type="entry name" value="PIN-like_dom_sf"/>
</dbReference>
<feature type="domain" description="XPG-I" evidence="16">
    <location>
        <begin position="763"/>
        <end position="838"/>
    </location>
</feature>
<sequence length="1120" mass="127414">MGVYGLWRLLDTTGKQVPLETLEGKILAIDISIWIHQVLQGYQDRFVFVFDGGVPMLKKNTIALRRKQKSMAKNKAQQMRTELINNLIKHSTVKTALNTEKQNTTNDSPEVVINLQSKQSMDDMYKLPNMPSTSKMESSQNDDFNSDSSDEPSPRKQTKWIGNIHNVDVTSNEFKALPADVRYEILTDLKETRKQSSWGRLHEMPEESNEFSGFQMKRLLKRRFVQQSLEHAEKEMGGKTLTLDELEKLLKEQGIPMNVQNYTYRIAADNTTRLIYISDKNAYLKDNDDISSNSESIQNNENRMDEIAVGSSKAVRICDDINEYELNDDWDSDVEITDINNFEFTGVSSDTESEVESNQSQLLSKKYFKQDIANPALTYMLEYSGLTEKQMLSLLEKNNREANKSDENMSKIPQVDSLKAKQSENKSNSLNIEHLISVSENSKEETNKSDENVSKITRQVDSLETEQSEYKSNSLNVEHLISASENNTKDISSKTEHDSTNVKSIDASRSKLSESNTDTNIPSIKAANISNKTQVGSKNTIIVSSTDSDTDDFLEIEDVPIPNIATATNKYVPQNIQITFKSDEKVEDDMFADVFETHDSELNADSVPSSKIFYDQEMSENKQTSKEIVAGSIKDQVNDKKLFNLRETNDINVPSIDVDSDTLNTNVPLKESQMRNEINIENITLSLKDTVETANIKNNTSINEVTDHTKRISPIPMNKDELLSLQAELEEKQTELMANIGKLERQGIDISDQIRIEAQELLRLFGIPYVVAPMEAEAQCAYFEQIHFVDGTITDDSDIWLFGGQCVYKNFFDNNKKVLEFRSCDIQHYFKLTRNEMIRLALLVGSDYTTGLSGIGPVTALEILAAFPSENENLLQGLTNFYSWIENGKTAGPGKTSLRNKLQNLKIQKGFPSQAVVQAYLSPKVDESKETFTWGKPNIILLADYAKRKFGWDKNKYDKIIAPVVKRLEEKQIQNKISAYFKLQTVPKSIEMNLSKRVQKAVQRLNNESKEDSTNVENIQQSIKKKKSSNESQKKRRELKNDGSVIDCTKSKVFIHNEKNVDEYIPQRENDKANALKNKLHAIEVLRKSKQGLYKTKKIKRYVRKVKKEAELSESDSDSS</sequence>
<dbReference type="InterPro" id="IPR006086">
    <property type="entry name" value="XPG-I_dom"/>
</dbReference>
<evidence type="ECO:0000256" key="12">
    <source>
        <dbReference type="ARBA" id="ARBA00023242"/>
    </source>
</evidence>
<keyword evidence="14" id="KW-0175">Coiled coil</keyword>
<accession>A0AA40FDR0</accession>
<evidence type="ECO:0000313" key="19">
    <source>
        <dbReference type="Proteomes" id="UP001177670"/>
    </source>
</evidence>
<dbReference type="FunFam" id="1.10.150.20:FF:000030">
    <property type="entry name" value="Flap endonuclease GEN-like 1"/>
    <property type="match status" value="1"/>
</dbReference>
<keyword evidence="11" id="KW-0234">DNA repair</keyword>
<dbReference type="GO" id="GO:0003697">
    <property type="term" value="F:single-stranded DNA binding"/>
    <property type="evidence" value="ECO:0007669"/>
    <property type="project" value="InterPro"/>
</dbReference>
<keyword evidence="6" id="KW-0479">Metal-binding</keyword>
<dbReference type="AlphaFoldDB" id="A0AA40FDR0"/>
<keyword evidence="5" id="KW-0540">Nuclease</keyword>
<dbReference type="GO" id="GO:0006289">
    <property type="term" value="P:nucleotide-excision repair"/>
    <property type="evidence" value="ECO:0007669"/>
    <property type="project" value="InterPro"/>
</dbReference>
<dbReference type="Pfam" id="PF00752">
    <property type="entry name" value="XPG_N"/>
    <property type="match status" value="1"/>
</dbReference>
<keyword evidence="19" id="KW-1185">Reference proteome</keyword>
<keyword evidence="12" id="KW-0539">Nucleus</keyword>
<feature type="domain" description="XPG N-terminal" evidence="17">
    <location>
        <begin position="1"/>
        <end position="72"/>
    </location>
</feature>
<evidence type="ECO:0000313" key="18">
    <source>
        <dbReference type="EMBL" id="KAK1116637.1"/>
    </source>
</evidence>
<dbReference type="PRINTS" id="PR00853">
    <property type="entry name" value="XPGRADSUPER"/>
</dbReference>
<dbReference type="SUPFAM" id="SSF88723">
    <property type="entry name" value="PIN domain-like"/>
    <property type="match status" value="1"/>
</dbReference>
<dbReference type="Proteomes" id="UP001177670">
    <property type="component" value="Unassembled WGS sequence"/>
</dbReference>
<evidence type="ECO:0000256" key="4">
    <source>
        <dbReference type="ARBA" id="ARBA00022553"/>
    </source>
</evidence>
<dbReference type="Gene3D" id="3.40.50.1010">
    <property type="entry name" value="5'-nuclease"/>
    <property type="match status" value="2"/>
</dbReference>
<evidence type="ECO:0000256" key="6">
    <source>
        <dbReference type="ARBA" id="ARBA00022723"/>
    </source>
</evidence>
<comment type="cofactor">
    <cofactor evidence="1">
        <name>Mg(2+)</name>
        <dbReference type="ChEBI" id="CHEBI:18420"/>
    </cofactor>
</comment>
<dbReference type="GO" id="GO:0046872">
    <property type="term" value="F:metal ion binding"/>
    <property type="evidence" value="ECO:0007669"/>
    <property type="project" value="UniProtKB-KW"/>
</dbReference>
<proteinExistence type="inferred from homology"/>
<keyword evidence="10" id="KW-0460">Magnesium</keyword>
<comment type="caution">
    <text evidence="18">The sequence shown here is derived from an EMBL/GenBank/DDBJ whole genome shotgun (WGS) entry which is preliminary data.</text>
</comment>
<dbReference type="PROSITE" id="PS00842">
    <property type="entry name" value="XPG_2"/>
    <property type="match status" value="1"/>
</dbReference>
<comment type="similarity">
    <text evidence="13">Belongs to the XPG/RAD2 endonuclease family. GEN subfamily.</text>
</comment>
<evidence type="ECO:0000259" key="17">
    <source>
        <dbReference type="SMART" id="SM00485"/>
    </source>
</evidence>
<dbReference type="InterPro" id="IPR008918">
    <property type="entry name" value="HhH2"/>
</dbReference>
<dbReference type="Pfam" id="PF00867">
    <property type="entry name" value="XPG_I"/>
    <property type="match status" value="1"/>
</dbReference>
<evidence type="ECO:0000256" key="2">
    <source>
        <dbReference type="ARBA" id="ARBA00004123"/>
    </source>
</evidence>
<dbReference type="Gene3D" id="1.10.150.20">
    <property type="entry name" value="5' to 3' exonuclease, C-terminal subdomain"/>
    <property type="match status" value="1"/>
</dbReference>
<dbReference type="CDD" id="cd09868">
    <property type="entry name" value="PIN_XPG_RAD2"/>
    <property type="match status" value="1"/>
</dbReference>
<feature type="compositionally biased region" description="Basic and acidic residues" evidence="15">
    <location>
        <begin position="441"/>
        <end position="453"/>
    </location>
</feature>
<dbReference type="CDD" id="cd09904">
    <property type="entry name" value="H3TH_XPG"/>
    <property type="match status" value="1"/>
</dbReference>
<keyword evidence="7" id="KW-0255">Endonuclease</keyword>
<dbReference type="InterPro" id="IPR036279">
    <property type="entry name" value="5-3_exonuclease_C_sf"/>
</dbReference>
<dbReference type="SUPFAM" id="SSF47807">
    <property type="entry name" value="5' to 3' exonuclease, C-terminal subdomain"/>
    <property type="match status" value="1"/>
</dbReference>
<gene>
    <name evidence="18" type="ORF">K0M31_018255</name>
</gene>
<keyword evidence="4" id="KW-0597">Phosphoprotein</keyword>
<dbReference type="GO" id="GO:0008821">
    <property type="term" value="F:crossover junction DNA endonuclease activity"/>
    <property type="evidence" value="ECO:0007669"/>
    <property type="project" value="UniProtKB-ARBA"/>
</dbReference>
<reference evidence="18" key="1">
    <citation type="submission" date="2021-10" db="EMBL/GenBank/DDBJ databases">
        <title>Melipona bicolor Genome sequencing and assembly.</title>
        <authorList>
            <person name="Araujo N.S."/>
            <person name="Arias M.C."/>
        </authorList>
    </citation>
    <scope>NUCLEOTIDE SEQUENCE</scope>
    <source>
        <strain evidence="18">USP_2M_L1-L4_2017</strain>
        <tissue evidence="18">Whole body</tissue>
    </source>
</reference>
<keyword evidence="9" id="KW-0378">Hydrolase</keyword>
<dbReference type="GO" id="GO:0005634">
    <property type="term" value="C:nucleus"/>
    <property type="evidence" value="ECO:0007669"/>
    <property type="project" value="UniProtKB-SubCell"/>
</dbReference>
<evidence type="ECO:0000256" key="14">
    <source>
        <dbReference type="SAM" id="Coils"/>
    </source>
</evidence>
<evidence type="ECO:0000256" key="7">
    <source>
        <dbReference type="ARBA" id="ARBA00022759"/>
    </source>
</evidence>
<name>A0AA40FDR0_9HYME</name>